<evidence type="ECO:0000313" key="2">
    <source>
        <dbReference type="Proteomes" id="UP000800093"/>
    </source>
</evidence>
<protein>
    <recommendedName>
        <fullName evidence="3">Ankyrin repeat protein</fullName>
    </recommendedName>
</protein>
<name>A0A9P4K711_9PLEO</name>
<comment type="caution">
    <text evidence="1">The sequence shown here is derived from an EMBL/GenBank/DDBJ whole genome shotgun (WGS) entry which is preliminary data.</text>
</comment>
<reference evidence="2" key="1">
    <citation type="journal article" date="2020" name="Stud. Mycol.">
        <title>101 Dothideomycetes genomes: A test case for predicting lifestyles and emergence of pathogens.</title>
        <authorList>
            <person name="Haridas S."/>
            <person name="Albert R."/>
            <person name="Binder M."/>
            <person name="Bloem J."/>
            <person name="LaButti K."/>
            <person name="Salamov A."/>
            <person name="Andreopoulos B."/>
            <person name="Baker S."/>
            <person name="Barry K."/>
            <person name="Bills G."/>
            <person name="Bluhm B."/>
            <person name="Cannon C."/>
            <person name="Castanera R."/>
            <person name="Culley D."/>
            <person name="Daum C."/>
            <person name="Ezra D."/>
            <person name="Gonzalez J."/>
            <person name="Henrissat B."/>
            <person name="Kuo A."/>
            <person name="Liang C."/>
            <person name="Lipzen A."/>
            <person name="Lutzoni F."/>
            <person name="Magnuson J."/>
            <person name="Mondo S."/>
            <person name="Nolan M."/>
            <person name="Ohm R."/>
            <person name="Pangilinan J."/>
            <person name="Park H.-J."/>
            <person name="Ramirez L."/>
            <person name="Alfaro M."/>
            <person name="Sun H."/>
            <person name="Tritt A."/>
            <person name="Yoshinaga Y."/>
            <person name="Zwiers L.-H."/>
            <person name="Turgeon B."/>
            <person name="Goodwin S."/>
            <person name="Spatafora J."/>
            <person name="Crous P."/>
            <person name="Grigoriev I."/>
        </authorList>
    </citation>
    <scope>NUCLEOTIDE SEQUENCE [LARGE SCALE GENOMIC DNA]</scope>
    <source>
        <strain evidence="2">CBS 304.66</strain>
    </source>
</reference>
<keyword evidence="2" id="KW-1185">Reference proteome</keyword>
<sequence length="327" mass="37415">MNMESYPKPPQKHLKFLEESKSVDFDGRETPEYLQAKDKLRTSSAEYSGFLHTLAGLNPRQFKEYKAKDLMRWILQNTNSEGVDKFLHWRPKIGTKKTPLHQAIKYKNHSFLDCILAIADDPVKARSSLDVDVEVVTALRTRDQNVTCLHASITEKFPLKEVIQKQHRTQKGPSQEQEPDSIFLMVDDGGQTPLHLLMEHEAESKTIDSPFIRVRTPSGIPSRVEVTPTKSIFGPSIVIQAMIDELDEKMGDLWVAINNLGESPYQRRLNLNQTEELGMSEEGYEEHEVEVGNKVNGNIIAKSKEWASPLEEQKSKEMKLKLEEKKF</sequence>
<proteinExistence type="predicted"/>
<gene>
    <name evidence="1" type="ORF">CC78DRAFT_547362</name>
</gene>
<evidence type="ECO:0008006" key="3">
    <source>
        <dbReference type="Google" id="ProtNLM"/>
    </source>
</evidence>
<accession>A0A9P4K711</accession>
<organism evidence="1 2">
    <name type="scientific">Lojkania enalia</name>
    <dbReference type="NCBI Taxonomy" id="147567"/>
    <lineage>
        <taxon>Eukaryota</taxon>
        <taxon>Fungi</taxon>
        <taxon>Dikarya</taxon>
        <taxon>Ascomycota</taxon>
        <taxon>Pezizomycotina</taxon>
        <taxon>Dothideomycetes</taxon>
        <taxon>Pleosporomycetidae</taxon>
        <taxon>Pleosporales</taxon>
        <taxon>Pleosporales incertae sedis</taxon>
        <taxon>Lojkania</taxon>
    </lineage>
</organism>
<dbReference type="EMBL" id="ML986676">
    <property type="protein sequence ID" value="KAF2260629.1"/>
    <property type="molecule type" value="Genomic_DNA"/>
</dbReference>
<dbReference type="AlphaFoldDB" id="A0A9P4K711"/>
<dbReference type="Proteomes" id="UP000800093">
    <property type="component" value="Unassembled WGS sequence"/>
</dbReference>
<evidence type="ECO:0000313" key="1">
    <source>
        <dbReference type="EMBL" id="KAF2260629.1"/>
    </source>
</evidence>